<feature type="domain" description="Putative endonuclease Z1" evidence="1">
    <location>
        <begin position="480"/>
        <end position="730"/>
    </location>
</feature>
<protein>
    <submittedName>
        <fullName evidence="2">Z1 domain-containing protein</fullName>
    </submittedName>
</protein>
<evidence type="ECO:0000313" key="2">
    <source>
        <dbReference type="EMBL" id="SHL63557.1"/>
    </source>
</evidence>
<dbReference type="EMBL" id="FRBI01000005">
    <property type="protein sequence ID" value="SHL63557.1"/>
    <property type="molecule type" value="Genomic_DNA"/>
</dbReference>
<dbReference type="OrthoDB" id="436461at2"/>
<dbReference type="Proteomes" id="UP000184111">
    <property type="component" value="Unassembled WGS sequence"/>
</dbReference>
<dbReference type="STRING" id="310782.SAMN05216499_105170"/>
<proteinExistence type="predicted"/>
<dbReference type="InterPro" id="IPR018310">
    <property type="entry name" value="Put_endonuclease_Z1-dom"/>
</dbReference>
<reference evidence="2 3" key="1">
    <citation type="submission" date="2016-11" db="EMBL/GenBank/DDBJ databases">
        <authorList>
            <person name="Jaros S."/>
            <person name="Januszkiewicz K."/>
            <person name="Wedrychowicz H."/>
        </authorList>
    </citation>
    <scope>NUCLEOTIDE SEQUENCE [LARGE SCALE GENOMIC DNA]</scope>
    <source>
        <strain evidence="2 3">CGMCC 4.2025</strain>
    </source>
</reference>
<evidence type="ECO:0000313" key="3">
    <source>
        <dbReference type="Proteomes" id="UP000184111"/>
    </source>
</evidence>
<dbReference type="RefSeq" id="WP_073496510.1">
    <property type="nucleotide sequence ID" value="NZ_FRBI01000005.1"/>
</dbReference>
<accession>A0A1M7C8Q1</accession>
<gene>
    <name evidence="2" type="ORF">SAMN05216499_105170</name>
</gene>
<dbReference type="AlphaFoldDB" id="A0A1M7C8Q1"/>
<organism evidence="2 3">
    <name type="scientific">Actinacidiphila paucisporea</name>
    <dbReference type="NCBI Taxonomy" id="310782"/>
    <lineage>
        <taxon>Bacteria</taxon>
        <taxon>Bacillati</taxon>
        <taxon>Actinomycetota</taxon>
        <taxon>Actinomycetes</taxon>
        <taxon>Kitasatosporales</taxon>
        <taxon>Streptomycetaceae</taxon>
        <taxon>Actinacidiphila</taxon>
    </lineage>
</organism>
<dbReference type="Pfam" id="PF10593">
    <property type="entry name" value="Z1"/>
    <property type="match status" value="1"/>
</dbReference>
<name>A0A1M7C8Q1_9ACTN</name>
<evidence type="ECO:0000259" key="1">
    <source>
        <dbReference type="Pfam" id="PF10593"/>
    </source>
</evidence>
<keyword evidence="3" id="KW-1185">Reference proteome</keyword>
<sequence>MSDMLLKIHTSALDGLGDNPRPFGKWAALAAEDDYPDADLSEAEFCVQLAEDKERGGALTALWARVLTAWDFAESPPWSPDTTARTAQRRIAVYHRLRIGDAMREALDVAVPVAEVPGATVIAREHTPWYTRERAKARSFYWQAYERTLRRKGWSETAIASLDEASRAVVERLTDPEQAARRQAKGLVVGYVQSGKTANFTGVTAKALDAGYRLVIVLGGTLNLLRAQTQRRLDMELIGQENILRGADPDDLDSLVGIDYVGDDEDWPDFVSHGVRPSTLQAFDIERLTTREKDYKSLDQGIRALEFEKREPTLPLYDPANLHRAAARVMVVKKNKRVLERLIGDLKQIHGILGELPALVIDDESDQASVNTSDPKKWEKDGAQRSAINGLISKLLTLLPRAQYVGYTATPFANVFVDPGDAEDIFPSDFLISLPPPDGYMGARDFHDLDSPLEPGQRTFANSQQKTHVRDVGVGSYDRLQEAMDAFVLSGALKLYRSDHGVPDKPFRHHTMLVHESVKMDDHAELALRINSMWHQAGYTSTAGHDRLAALWSTDFAPVSAARAADLPNPASYDELRPYTSRARQLIGQGGNPVVVVNGDTDRYFDQLGLDFDRTPNVWKILVGGTKLSRGFTVEGLTVTYYRRTTRQGDTLMQMGRWFGFRPGYRDLVRLYIGRVEALTKTVSVDLYDAFEAVCRDEELFREQLAAYAELVDGKPQVTPDQVPPLVYQHLPWVKPTSRNKMFNAELVEVRSPGRAIEPAAYPQDSAALSRNTERWSPLLGKLSHQPVMFTRRVQDGRASAGSFSALTARISHADLLGVLSKLEWEAEGIFRPHLGYLEQLDGRLAIVDEWLLISPQLSGSDRIEASVLGSVPLSLVRRTRQAGKPSFGRIAGVLHREVAQGLIDTADGSDTQSVAGPAVGSHTGVALIYPVVEGKDSSDVRAAITGGVADPRELVMAFTLIPPRSAIGSSGRLVRFQVKDSRHHGEAIVATP</sequence>